<dbReference type="GeneID" id="87883946"/>
<reference evidence="2" key="2">
    <citation type="submission" date="2023-06" db="EMBL/GenBank/DDBJ databases">
        <authorList>
            <consortium name="Lawrence Berkeley National Laboratory"/>
            <person name="Mondo S.J."/>
            <person name="Hensen N."/>
            <person name="Bonometti L."/>
            <person name="Westerberg I."/>
            <person name="Brannstrom I.O."/>
            <person name="Guillou S."/>
            <person name="Cros-Aarteil S."/>
            <person name="Calhoun S."/>
            <person name="Haridas S."/>
            <person name="Kuo A."/>
            <person name="Pangilinan J."/>
            <person name="Riley R."/>
            <person name="Labutti K."/>
            <person name="Andreopoulos B."/>
            <person name="Lipzen A."/>
            <person name="Chen C."/>
            <person name="Yanf M."/>
            <person name="Daum C."/>
            <person name="Ng V."/>
            <person name="Clum A."/>
            <person name="Steindorff A."/>
            <person name="Ohm R."/>
            <person name="Martin F."/>
            <person name="Silar P."/>
            <person name="Natvig D."/>
            <person name="Lalanne C."/>
            <person name="Gautier V."/>
            <person name="Ament-Velasquez S.L."/>
            <person name="Kruys A."/>
            <person name="Hutchinson M.I."/>
            <person name="Powell A.J."/>
            <person name="Barry K."/>
            <person name="Miller A.N."/>
            <person name="Grigoriev I.V."/>
            <person name="Debuchy R."/>
            <person name="Gladieux P."/>
            <person name="Thoren M.H."/>
            <person name="Johannesson H."/>
        </authorList>
    </citation>
    <scope>NUCLEOTIDE SEQUENCE</scope>
    <source>
        <strain evidence="2">CBS 333.67</strain>
    </source>
</reference>
<feature type="region of interest" description="Disordered" evidence="1">
    <location>
        <begin position="127"/>
        <end position="147"/>
    </location>
</feature>
<name>A0AAJ0GMS4_9PEZI</name>
<keyword evidence="3" id="KW-1185">Reference proteome</keyword>
<reference evidence="2" key="1">
    <citation type="journal article" date="2023" name="Mol. Phylogenet. Evol.">
        <title>Genome-scale phylogeny and comparative genomics of the fungal order Sordariales.</title>
        <authorList>
            <person name="Hensen N."/>
            <person name="Bonometti L."/>
            <person name="Westerberg I."/>
            <person name="Brannstrom I.O."/>
            <person name="Guillou S."/>
            <person name="Cros-Aarteil S."/>
            <person name="Calhoun S."/>
            <person name="Haridas S."/>
            <person name="Kuo A."/>
            <person name="Mondo S."/>
            <person name="Pangilinan J."/>
            <person name="Riley R."/>
            <person name="LaButti K."/>
            <person name="Andreopoulos B."/>
            <person name="Lipzen A."/>
            <person name="Chen C."/>
            <person name="Yan M."/>
            <person name="Daum C."/>
            <person name="Ng V."/>
            <person name="Clum A."/>
            <person name="Steindorff A."/>
            <person name="Ohm R.A."/>
            <person name="Martin F."/>
            <person name="Silar P."/>
            <person name="Natvig D.O."/>
            <person name="Lalanne C."/>
            <person name="Gautier V."/>
            <person name="Ament-Velasquez S.L."/>
            <person name="Kruys A."/>
            <person name="Hutchinson M.I."/>
            <person name="Powell A.J."/>
            <person name="Barry K."/>
            <person name="Miller A.N."/>
            <person name="Grigoriev I.V."/>
            <person name="Debuchy R."/>
            <person name="Gladieux P."/>
            <person name="Hiltunen Thoren M."/>
            <person name="Johannesson H."/>
        </authorList>
    </citation>
    <scope>NUCLEOTIDE SEQUENCE</scope>
    <source>
        <strain evidence="2">CBS 333.67</strain>
    </source>
</reference>
<protein>
    <recommendedName>
        <fullName evidence="4">UBZ4-type domain-containing protein</fullName>
    </recommendedName>
</protein>
<organism evidence="2 3">
    <name type="scientific">Chaetomium strumarium</name>
    <dbReference type="NCBI Taxonomy" id="1170767"/>
    <lineage>
        <taxon>Eukaryota</taxon>
        <taxon>Fungi</taxon>
        <taxon>Dikarya</taxon>
        <taxon>Ascomycota</taxon>
        <taxon>Pezizomycotina</taxon>
        <taxon>Sordariomycetes</taxon>
        <taxon>Sordariomycetidae</taxon>
        <taxon>Sordariales</taxon>
        <taxon>Chaetomiaceae</taxon>
        <taxon>Chaetomium</taxon>
    </lineage>
</organism>
<dbReference type="PANTHER" id="PTHR40069">
    <property type="entry name" value="YWBE PROTEIN"/>
    <property type="match status" value="1"/>
</dbReference>
<dbReference type="InterPro" id="IPR019240">
    <property type="entry name" value="DUF2196"/>
</dbReference>
<comment type="caution">
    <text evidence="2">The sequence shown here is derived from an EMBL/GenBank/DDBJ whole genome shotgun (WGS) entry which is preliminary data.</text>
</comment>
<dbReference type="PANTHER" id="PTHR40069:SF1">
    <property type="entry name" value="YWBE PROTEIN"/>
    <property type="match status" value="1"/>
</dbReference>
<dbReference type="NCBIfam" id="TIGR03833">
    <property type="entry name" value="YwbE family protein"/>
    <property type="match status" value="1"/>
</dbReference>
<gene>
    <name evidence="2" type="ORF">B0T15DRAFT_401570</name>
</gene>
<sequence>MHRIPTTKEVVPGAAVNIVLKADQPTGRTVQGVVGQLLTRGNHPRGIKVRLTDGRVGRVQSMAGAAVPSTAQIQSEGSAVMPAETTAAGPTYGGRRRRRGGHSLDGDEEQPSSTRAVGLDAYIKPAKQRGGARNAGSAARSVTREAGMEGRMIGASAEEEESTCPVCGEFRGDVAAVTHHVESHFQTGPAIGR</sequence>
<feature type="region of interest" description="Disordered" evidence="1">
    <location>
        <begin position="68"/>
        <end position="114"/>
    </location>
</feature>
<evidence type="ECO:0000256" key="1">
    <source>
        <dbReference type="SAM" id="MobiDB-lite"/>
    </source>
</evidence>
<evidence type="ECO:0000313" key="3">
    <source>
        <dbReference type="Proteomes" id="UP001273166"/>
    </source>
</evidence>
<proteinExistence type="predicted"/>
<dbReference type="RefSeq" id="XP_062718638.1">
    <property type="nucleotide sequence ID" value="XM_062865117.1"/>
</dbReference>
<dbReference type="Proteomes" id="UP001273166">
    <property type="component" value="Unassembled WGS sequence"/>
</dbReference>
<evidence type="ECO:0008006" key="4">
    <source>
        <dbReference type="Google" id="ProtNLM"/>
    </source>
</evidence>
<accession>A0AAJ0GMS4</accession>
<feature type="compositionally biased region" description="Low complexity" evidence="1">
    <location>
        <begin position="129"/>
        <end position="141"/>
    </location>
</feature>
<dbReference type="EMBL" id="JAUDZG010000006">
    <property type="protein sequence ID" value="KAK3302858.1"/>
    <property type="molecule type" value="Genomic_DNA"/>
</dbReference>
<evidence type="ECO:0000313" key="2">
    <source>
        <dbReference type="EMBL" id="KAK3302858.1"/>
    </source>
</evidence>
<dbReference type="AlphaFoldDB" id="A0AAJ0GMS4"/>
<dbReference type="Pfam" id="PF09962">
    <property type="entry name" value="DUF2196"/>
    <property type="match status" value="1"/>
</dbReference>